<organism evidence="9 10">
    <name type="scientific">Ectocarpus siliculosus</name>
    <name type="common">Brown alga</name>
    <name type="synonym">Conferva siliculosa</name>
    <dbReference type="NCBI Taxonomy" id="2880"/>
    <lineage>
        <taxon>Eukaryota</taxon>
        <taxon>Sar</taxon>
        <taxon>Stramenopiles</taxon>
        <taxon>Ochrophyta</taxon>
        <taxon>PX clade</taxon>
        <taxon>Phaeophyceae</taxon>
        <taxon>Ectocarpales</taxon>
        <taxon>Ectocarpaceae</taxon>
        <taxon>Ectocarpus</taxon>
    </lineage>
</organism>
<evidence type="ECO:0000256" key="1">
    <source>
        <dbReference type="ARBA" id="ARBA00022723"/>
    </source>
</evidence>
<dbReference type="STRING" id="2880.D7G4U4"/>
<dbReference type="EC" id="3.1.4.-" evidence="6"/>
<dbReference type="SUPFAM" id="SSF109604">
    <property type="entry name" value="HD-domain/PDEase-like"/>
    <property type="match status" value="1"/>
</dbReference>
<gene>
    <name evidence="9" type="ORF">Esi_0058_0091</name>
</gene>
<feature type="binding site" evidence="4">
    <location>
        <position position="527"/>
    </location>
    <ligand>
        <name>AMP</name>
        <dbReference type="ChEBI" id="CHEBI:456215"/>
    </ligand>
</feature>
<protein>
    <recommendedName>
        <fullName evidence="6">Phosphodiesterase</fullName>
        <ecNumber evidence="6">3.1.4.-</ecNumber>
    </recommendedName>
</protein>
<dbReference type="SMART" id="SM00471">
    <property type="entry name" value="HDc"/>
    <property type="match status" value="1"/>
</dbReference>
<feature type="domain" description="PDEase" evidence="8">
    <location>
        <begin position="404"/>
        <end position="749"/>
    </location>
</feature>
<dbReference type="EMBL" id="FN648796">
    <property type="protein sequence ID" value="CBJ27187.1"/>
    <property type="molecule type" value="Genomic_DNA"/>
</dbReference>
<feature type="region of interest" description="Disordered" evidence="7">
    <location>
        <begin position="50"/>
        <end position="76"/>
    </location>
</feature>
<dbReference type="GO" id="GO:0007165">
    <property type="term" value="P:signal transduction"/>
    <property type="evidence" value="ECO:0007669"/>
    <property type="project" value="InterPro"/>
</dbReference>
<dbReference type="PROSITE" id="PS00126">
    <property type="entry name" value="PDEASE_I_1"/>
    <property type="match status" value="1"/>
</dbReference>
<dbReference type="EMBL" id="FN649733">
    <property type="protein sequence ID" value="CBJ27187.1"/>
    <property type="molecule type" value="Genomic_DNA"/>
</dbReference>
<evidence type="ECO:0000256" key="7">
    <source>
        <dbReference type="SAM" id="MobiDB-lite"/>
    </source>
</evidence>
<evidence type="ECO:0000256" key="5">
    <source>
        <dbReference type="PIRSR" id="PIRSR623088-3"/>
    </source>
</evidence>
<dbReference type="OrthoDB" id="546632at2759"/>
<feature type="binding site" evidence="4">
    <location>
        <begin position="486"/>
        <end position="490"/>
    </location>
    <ligand>
        <name>AMP</name>
        <dbReference type="ChEBI" id="CHEBI:456215"/>
    </ligand>
</feature>
<dbReference type="CDD" id="cd00077">
    <property type="entry name" value="HDc"/>
    <property type="match status" value="1"/>
</dbReference>
<dbReference type="Proteomes" id="UP000002630">
    <property type="component" value="Linkage Group LG08"/>
</dbReference>
<feature type="binding site" evidence="4">
    <location>
        <position position="707"/>
    </location>
    <ligand>
        <name>AMP</name>
        <dbReference type="ChEBI" id="CHEBI:456215"/>
    </ligand>
</feature>
<evidence type="ECO:0000313" key="10">
    <source>
        <dbReference type="Proteomes" id="UP000002630"/>
    </source>
</evidence>
<dbReference type="PRINTS" id="PR00387">
    <property type="entry name" value="PDIESTERASE1"/>
</dbReference>
<sequence length="767" mass="85616">MMVVVVERTPLHRTPCPPLPLLVLWLKESMEWILWEWRPTRLEQQGVVNTVTSDGGRRGAPSSGVSESDDGWSELGNTTGSENMLKFLETPFQKSVRLLNIACENVSDPIVRRVLKTVAQLLSDPDSLHKVKEGSIRRMTMDLGTRNYLENVLQTPVKSTSAEDNWKKLRTGMFVVRAMAREAAAAEDFLSAYETRQRAKSGESSVDNDNKKSELDDLLEDIENGVDTTTQDLVNTTIARKSSSAAAYAQDGESNRFSNFNRNLILGQQLVAKTLSRGDLRKDPDRLSVRAAVGVETEGGRRTRSALNKGCTCATIRRMNSHPQELRDLVSEHKTPDKIMELTTVEERAAHEVSEHKPPEKTLELTTPGERAAGAGQEDKEEHDVSPVQDDVCEMMLIPRLPILDESVVGNVASLLADGQFLKWEFNVFALEERSQGHSLWFAAMSAFSHYNLIGAFGLSVDRLSQLFLCVEATYCFSPEKPNSYHTHVHAADVTLTVSHFLSVDSIANTVRSTHGLALLMAAIMHDYRHPGVNNGYLVRDLDPLAVVYNDASVLENFHAAEGFKMVLDPTFDILKGWKPEDIQFFRHAFVKCILATDLALSLEYVSKFQSLTSTINVELGSGSGTAKPSGKPSGGENNSIQVQILVLQMVLKVADVAHPCKPWEVHHKWSELVTEEFFKQGDKEAARGLAVSPLCDRRDQNLPKSQCDFIDFIVRPCVTIFSMYCKVTTWNDQLDSNFRAWRALFEQQGGNARRPTSPADKRRSLR</sequence>
<evidence type="ECO:0000256" key="6">
    <source>
        <dbReference type="RuleBase" id="RU363067"/>
    </source>
</evidence>
<name>D7G4U4_ECTSI</name>
<feature type="compositionally biased region" description="Basic and acidic residues" evidence="7">
    <location>
        <begin position="348"/>
        <end position="363"/>
    </location>
</feature>
<keyword evidence="2 6" id="KW-0378">Hydrolase</keyword>
<feature type="binding site" evidence="5">
    <location>
        <position position="526"/>
    </location>
    <ligand>
        <name>Zn(2+)</name>
        <dbReference type="ChEBI" id="CHEBI:29105"/>
        <label>1</label>
    </ligand>
</feature>
<comment type="cofactor">
    <cofactor evidence="6">
        <name>a divalent metal cation</name>
        <dbReference type="ChEBI" id="CHEBI:60240"/>
    </cofactor>
    <text evidence="6">Binds 2 divalent metal cations per subunit. Site 1 may preferentially bind zinc ions, while site 2 has a preference for magnesium and/or manganese ions.</text>
</comment>
<dbReference type="InterPro" id="IPR003607">
    <property type="entry name" value="HD/PDEase_dom"/>
</dbReference>
<feature type="binding site" evidence="5">
    <location>
        <position position="527"/>
    </location>
    <ligand>
        <name>Zn(2+)</name>
        <dbReference type="ChEBI" id="CHEBI:29105"/>
        <label>2</label>
    </ligand>
</feature>
<feature type="region of interest" description="Disordered" evidence="7">
    <location>
        <begin position="348"/>
        <end position="387"/>
    </location>
</feature>
<dbReference type="Gene3D" id="1.10.1300.10">
    <property type="entry name" value="3'5'-cyclic nucleotide phosphodiesterase, catalytic domain"/>
    <property type="match status" value="1"/>
</dbReference>
<proteinExistence type="inferred from homology"/>
<keyword evidence="10" id="KW-1185">Reference proteome</keyword>
<dbReference type="InterPro" id="IPR036971">
    <property type="entry name" value="PDEase_catalytic_dom_sf"/>
</dbReference>
<dbReference type="InterPro" id="IPR023088">
    <property type="entry name" value="PDEase"/>
</dbReference>
<dbReference type="InterPro" id="IPR002073">
    <property type="entry name" value="PDEase_catalytic_dom"/>
</dbReference>
<comment type="similarity">
    <text evidence="6">Belongs to the cyclic nucleotide phosphodiesterase family.</text>
</comment>
<evidence type="ECO:0000256" key="3">
    <source>
        <dbReference type="PIRSR" id="PIRSR623088-1"/>
    </source>
</evidence>
<dbReference type="InParanoid" id="D7G4U4"/>
<feature type="binding site" evidence="5">
    <location>
        <position position="527"/>
    </location>
    <ligand>
        <name>Zn(2+)</name>
        <dbReference type="ChEBI" id="CHEBI:29105"/>
        <label>1</label>
    </ligand>
</feature>
<feature type="binding site" evidence="4">
    <location>
        <position position="656"/>
    </location>
    <ligand>
        <name>AMP</name>
        <dbReference type="ChEBI" id="CHEBI:456215"/>
    </ligand>
</feature>
<dbReference type="GO" id="GO:0046872">
    <property type="term" value="F:metal ion binding"/>
    <property type="evidence" value="ECO:0007669"/>
    <property type="project" value="UniProtKB-KW"/>
</dbReference>
<evidence type="ECO:0000259" key="8">
    <source>
        <dbReference type="PROSITE" id="PS51845"/>
    </source>
</evidence>
<dbReference type="Pfam" id="PF00233">
    <property type="entry name" value="PDEase_I"/>
    <property type="match status" value="1"/>
</dbReference>
<reference evidence="9 10" key="1">
    <citation type="journal article" date="2010" name="Nature">
        <title>The Ectocarpus genome and the independent evolution of multicellularity in brown algae.</title>
        <authorList>
            <person name="Cock J.M."/>
            <person name="Sterck L."/>
            <person name="Rouze P."/>
            <person name="Scornet D."/>
            <person name="Allen A.E."/>
            <person name="Amoutzias G."/>
            <person name="Anthouard V."/>
            <person name="Artiguenave F."/>
            <person name="Aury J.M."/>
            <person name="Badger J.H."/>
            <person name="Beszteri B."/>
            <person name="Billiau K."/>
            <person name="Bonnet E."/>
            <person name="Bothwell J.H."/>
            <person name="Bowler C."/>
            <person name="Boyen C."/>
            <person name="Brownlee C."/>
            <person name="Carrano C.J."/>
            <person name="Charrier B."/>
            <person name="Cho G.Y."/>
            <person name="Coelho S.M."/>
            <person name="Collen J."/>
            <person name="Corre E."/>
            <person name="Da Silva C."/>
            <person name="Delage L."/>
            <person name="Delaroque N."/>
            <person name="Dittami S.M."/>
            <person name="Doulbeau S."/>
            <person name="Elias M."/>
            <person name="Farnham G."/>
            <person name="Gachon C.M."/>
            <person name="Gschloessl B."/>
            <person name="Heesch S."/>
            <person name="Jabbari K."/>
            <person name="Jubin C."/>
            <person name="Kawai H."/>
            <person name="Kimura K."/>
            <person name="Kloareg B."/>
            <person name="Kupper F.C."/>
            <person name="Lang D."/>
            <person name="Le Bail A."/>
            <person name="Leblanc C."/>
            <person name="Lerouge P."/>
            <person name="Lohr M."/>
            <person name="Lopez P.J."/>
            <person name="Martens C."/>
            <person name="Maumus F."/>
            <person name="Michel G."/>
            <person name="Miranda-Saavedra D."/>
            <person name="Morales J."/>
            <person name="Moreau H."/>
            <person name="Motomura T."/>
            <person name="Nagasato C."/>
            <person name="Napoli C.A."/>
            <person name="Nelson D.R."/>
            <person name="Nyvall-Collen P."/>
            <person name="Peters A.F."/>
            <person name="Pommier C."/>
            <person name="Potin P."/>
            <person name="Poulain J."/>
            <person name="Quesneville H."/>
            <person name="Read B."/>
            <person name="Rensing S.A."/>
            <person name="Ritter A."/>
            <person name="Rousvoal S."/>
            <person name="Samanta M."/>
            <person name="Samson G."/>
            <person name="Schroeder D.C."/>
            <person name="Segurens B."/>
            <person name="Strittmatter M."/>
            <person name="Tonon T."/>
            <person name="Tregear J.W."/>
            <person name="Valentin K."/>
            <person name="von Dassow P."/>
            <person name="Yamagishi T."/>
            <person name="Van de Peer Y."/>
            <person name="Wincker P."/>
        </authorList>
    </citation>
    <scope>NUCLEOTIDE SEQUENCE [LARGE SCALE GENOMIC DNA]</scope>
    <source>
        <strain evidence="10">Ec32 / CCAP1310/4</strain>
    </source>
</reference>
<evidence type="ECO:0000256" key="4">
    <source>
        <dbReference type="PIRSR" id="PIRSR623088-2"/>
    </source>
</evidence>
<accession>D7G4U4</accession>
<feature type="active site" description="Proton donor" evidence="3">
    <location>
        <position position="486"/>
    </location>
</feature>
<feature type="binding site" evidence="5">
    <location>
        <position position="490"/>
    </location>
    <ligand>
        <name>Zn(2+)</name>
        <dbReference type="ChEBI" id="CHEBI:29105"/>
        <label>1</label>
    </ligand>
</feature>
<evidence type="ECO:0000256" key="2">
    <source>
        <dbReference type="ARBA" id="ARBA00022801"/>
    </source>
</evidence>
<dbReference type="eggNOG" id="KOG3688">
    <property type="taxonomic scope" value="Eukaryota"/>
</dbReference>
<keyword evidence="1 5" id="KW-0479">Metal-binding</keyword>
<dbReference type="InterPro" id="IPR023174">
    <property type="entry name" value="PDEase_CS"/>
</dbReference>
<evidence type="ECO:0000313" key="9">
    <source>
        <dbReference type="EMBL" id="CBJ27187.1"/>
    </source>
</evidence>
<dbReference type="PANTHER" id="PTHR11347">
    <property type="entry name" value="CYCLIC NUCLEOTIDE PHOSPHODIESTERASE"/>
    <property type="match status" value="1"/>
</dbReference>
<feature type="binding site" evidence="5">
    <location>
        <position position="656"/>
    </location>
    <ligand>
        <name>Zn(2+)</name>
        <dbReference type="ChEBI" id="CHEBI:29105"/>
        <label>1</label>
    </ligand>
</feature>
<dbReference type="GO" id="GO:0004114">
    <property type="term" value="F:3',5'-cyclic-nucleotide phosphodiesterase activity"/>
    <property type="evidence" value="ECO:0007669"/>
    <property type="project" value="InterPro"/>
</dbReference>
<dbReference type="AlphaFoldDB" id="D7G4U4"/>
<dbReference type="PROSITE" id="PS51845">
    <property type="entry name" value="PDEASE_I_2"/>
    <property type="match status" value="1"/>
</dbReference>